<gene>
    <name evidence="1" type="ORF">RHMOL_Rhmol05G0273100</name>
</gene>
<reference evidence="1" key="1">
    <citation type="submission" date="2022-02" db="EMBL/GenBank/DDBJ databases">
        <title>Plant Genome Project.</title>
        <authorList>
            <person name="Zhang R.-G."/>
        </authorList>
    </citation>
    <scope>NUCLEOTIDE SEQUENCE</scope>
    <source>
        <strain evidence="1">AT1</strain>
    </source>
</reference>
<proteinExistence type="predicted"/>
<evidence type="ECO:0000313" key="2">
    <source>
        <dbReference type="Proteomes" id="UP001062846"/>
    </source>
</evidence>
<name>A0ACC0NTK0_RHOML</name>
<accession>A0ACC0NTK0</accession>
<keyword evidence="2" id="KW-1185">Reference proteome</keyword>
<protein>
    <submittedName>
        <fullName evidence="1">Uncharacterized protein</fullName>
    </submittedName>
</protein>
<comment type="caution">
    <text evidence="1">The sequence shown here is derived from an EMBL/GenBank/DDBJ whole genome shotgun (WGS) entry which is preliminary data.</text>
</comment>
<organism evidence="1 2">
    <name type="scientific">Rhododendron molle</name>
    <name type="common">Chinese azalea</name>
    <name type="synonym">Azalea mollis</name>
    <dbReference type="NCBI Taxonomy" id="49168"/>
    <lineage>
        <taxon>Eukaryota</taxon>
        <taxon>Viridiplantae</taxon>
        <taxon>Streptophyta</taxon>
        <taxon>Embryophyta</taxon>
        <taxon>Tracheophyta</taxon>
        <taxon>Spermatophyta</taxon>
        <taxon>Magnoliopsida</taxon>
        <taxon>eudicotyledons</taxon>
        <taxon>Gunneridae</taxon>
        <taxon>Pentapetalae</taxon>
        <taxon>asterids</taxon>
        <taxon>Ericales</taxon>
        <taxon>Ericaceae</taxon>
        <taxon>Ericoideae</taxon>
        <taxon>Rhodoreae</taxon>
        <taxon>Rhododendron</taxon>
    </lineage>
</organism>
<dbReference type="EMBL" id="CM046392">
    <property type="protein sequence ID" value="KAI8556687.1"/>
    <property type="molecule type" value="Genomic_DNA"/>
</dbReference>
<sequence length="770" mass="86123">MGASPLSQFLLSLCQSSHWNYAVFWKVQHENEMLLTWEDGCYDDPKLRGSTDSMLDHTCFNGSNKILSSGCGSCGNDGIAGEYSIGQVVADLAGVHYRLGEGFNHPQVRVIDSYALKWSRVVGEVAYTGNHGWVLCEDIFSFEFESKVVPQFPYEWLVQFAAGIKTIVLIPVGPHGVLQLGALEKVAEDQALVACIKDKFNAYMIGTDFMEVRAQTSWPLTPAPLENLDELLTVTVNQMIYEDPKPGYDVKSTNNKLPTNNQTMPVCLVQDPFHISGEESLDIVKFTEENQFCFQSVDLMEVSKSLHQSLHDIESEMMEGSMVGFPTLEDDLQAFLYSDIYNTAMNSLFDGDLVEQTFEEKDADNRRHEIVKTFFSFPTDCELHTALGPGLLEQEAKEYLWDPSLVNENACYSSSKILNRDLSHGVEPSTGWFAKKEVAEHGSEAVVPDMHSLLNDELSNNSNDTKFSVTSMGQFAASKKAEIPSEEGAFVEEKRVPWSSKTTACGARVRNAVIESPPTSFESMVSTLTEEEQQKKGYGCMQTRKGSKLSHAGKKRAKPGENKKPRPRDRQLIQDRVKELRELVPNGSKCSIDGLLDKTIKHMLFLRSVSDQADKLKHSVHQAVTGRKNVKSSDTKCNSHSGTSWAFELGSDVQVCPIVVEDLENPGQMLIEMLCDDHGLFLEIAEVIRRFDLTILKGAMESRGSSTWGHFVVEASMGFHRLDIFWPLMQLLQRTQSPISSKRSRLFTRYCSPDTDDISCSVHRACIRKG</sequence>
<evidence type="ECO:0000313" key="1">
    <source>
        <dbReference type="EMBL" id="KAI8556687.1"/>
    </source>
</evidence>
<dbReference type="Proteomes" id="UP001062846">
    <property type="component" value="Chromosome 5"/>
</dbReference>